<keyword evidence="5 7" id="KW-1133">Transmembrane helix</keyword>
<dbReference type="NCBIfam" id="TIGR00427">
    <property type="entry name" value="NAAT family transporter"/>
    <property type="match status" value="1"/>
</dbReference>
<evidence type="ECO:0000256" key="4">
    <source>
        <dbReference type="ARBA" id="ARBA00022692"/>
    </source>
</evidence>
<dbReference type="PATRIC" id="fig|1300344.3.peg.1439"/>
<evidence type="ECO:0000256" key="5">
    <source>
        <dbReference type="ARBA" id="ARBA00022989"/>
    </source>
</evidence>
<keyword evidence="3" id="KW-1003">Cell membrane</keyword>
<sequence>MSAVIDLTLFTQAFVTLFVIMDPPGTIPVFLALTSTMSGKQRRRAALQAVGVAFGVIVSFALFGQQLLSYMGISLPALQGAGGLLLLIVAMQLLTGHFENGEATAATAGANVALVPLGTPLLAGPGAIVATMVFVQQAHTVDDWVPAAVAIAVAIVLVHVCLYLAMRFADVLHRVLRDSGVTLITRIAGILLAAIAVQQIADAVLAFAETA</sequence>
<feature type="transmembrane region" description="Helical" evidence="7">
    <location>
        <begin position="112"/>
        <end position="135"/>
    </location>
</feature>
<accession>A0A168F7R8</accession>
<dbReference type="PANTHER" id="PTHR33508">
    <property type="entry name" value="UPF0056 MEMBRANE PROTEIN YHCE"/>
    <property type="match status" value="1"/>
</dbReference>
<comment type="similarity">
    <text evidence="2 7">Belongs to the UPF0056 (MarC) family.</text>
</comment>
<evidence type="ECO:0000313" key="8">
    <source>
        <dbReference type="EMBL" id="ANC30991.1"/>
    </source>
</evidence>
<keyword evidence="6 7" id="KW-0472">Membrane</keyword>
<protein>
    <recommendedName>
        <fullName evidence="7">UPF0056 membrane protein</fullName>
    </recommendedName>
</protein>
<evidence type="ECO:0000256" key="1">
    <source>
        <dbReference type="ARBA" id="ARBA00004651"/>
    </source>
</evidence>
<dbReference type="KEGG" id="ido:I598_1435"/>
<dbReference type="InterPro" id="IPR002771">
    <property type="entry name" value="Multi_antbiot-R_MarC"/>
</dbReference>
<dbReference type="GO" id="GO:0005886">
    <property type="term" value="C:plasma membrane"/>
    <property type="evidence" value="ECO:0007669"/>
    <property type="project" value="UniProtKB-SubCell"/>
</dbReference>
<name>A0A168F7R8_9MICO</name>
<dbReference type="PANTHER" id="PTHR33508:SF1">
    <property type="entry name" value="UPF0056 MEMBRANE PROTEIN YHCE"/>
    <property type="match status" value="1"/>
</dbReference>
<dbReference type="Proteomes" id="UP000076794">
    <property type="component" value="Chromosome"/>
</dbReference>
<keyword evidence="4 7" id="KW-0812">Transmembrane</keyword>
<keyword evidence="9" id="KW-1185">Reference proteome</keyword>
<gene>
    <name evidence="8" type="ORF">I598_1435</name>
</gene>
<dbReference type="Pfam" id="PF01914">
    <property type="entry name" value="MarC"/>
    <property type="match status" value="1"/>
</dbReference>
<dbReference type="AlphaFoldDB" id="A0A168F7R8"/>
<feature type="transmembrane region" description="Helical" evidence="7">
    <location>
        <begin position="70"/>
        <end position="91"/>
    </location>
</feature>
<feature type="transmembrane region" description="Helical" evidence="7">
    <location>
        <begin position="147"/>
        <end position="166"/>
    </location>
</feature>
<dbReference type="OrthoDB" id="21094at2"/>
<evidence type="ECO:0000256" key="6">
    <source>
        <dbReference type="ARBA" id="ARBA00023136"/>
    </source>
</evidence>
<evidence type="ECO:0000256" key="3">
    <source>
        <dbReference type="ARBA" id="ARBA00022475"/>
    </source>
</evidence>
<dbReference type="EMBL" id="CP014209">
    <property type="protein sequence ID" value="ANC30991.1"/>
    <property type="molecule type" value="Genomic_DNA"/>
</dbReference>
<evidence type="ECO:0000256" key="7">
    <source>
        <dbReference type="RuleBase" id="RU362048"/>
    </source>
</evidence>
<dbReference type="STRING" id="1300344.I598_1435"/>
<evidence type="ECO:0000313" key="9">
    <source>
        <dbReference type="Proteomes" id="UP000076794"/>
    </source>
</evidence>
<dbReference type="RefSeq" id="WP_068202376.1">
    <property type="nucleotide sequence ID" value="NZ_CP014209.1"/>
</dbReference>
<feature type="transmembrane region" description="Helical" evidence="7">
    <location>
        <begin position="45"/>
        <end position="64"/>
    </location>
</feature>
<evidence type="ECO:0000256" key="2">
    <source>
        <dbReference type="ARBA" id="ARBA00009784"/>
    </source>
</evidence>
<organism evidence="8 9">
    <name type="scientific">Isoptericola dokdonensis DS-3</name>
    <dbReference type="NCBI Taxonomy" id="1300344"/>
    <lineage>
        <taxon>Bacteria</taxon>
        <taxon>Bacillati</taxon>
        <taxon>Actinomycetota</taxon>
        <taxon>Actinomycetes</taxon>
        <taxon>Micrococcales</taxon>
        <taxon>Promicromonosporaceae</taxon>
        <taxon>Isoptericola</taxon>
    </lineage>
</organism>
<proteinExistence type="inferred from homology"/>
<comment type="subcellular location">
    <subcellularLocation>
        <location evidence="1 7">Cell membrane</location>
        <topology evidence="1 7">Multi-pass membrane protein</topology>
    </subcellularLocation>
</comment>
<reference evidence="8 9" key="1">
    <citation type="submission" date="2016-01" db="EMBL/GenBank/DDBJ databases">
        <title>Complete genome sequence of a soil Actinobacterium, Isoptericola dokdonensis DS-3.</title>
        <authorList>
            <person name="Kwon S.-K."/>
            <person name="Kim J.F."/>
        </authorList>
    </citation>
    <scope>NUCLEOTIDE SEQUENCE [LARGE SCALE GENOMIC DNA]</scope>
    <source>
        <strain evidence="8 9">DS-3</strain>
    </source>
</reference>
<feature type="transmembrane region" description="Helical" evidence="7">
    <location>
        <begin position="12"/>
        <end position="33"/>
    </location>
</feature>
<feature type="transmembrane region" description="Helical" evidence="7">
    <location>
        <begin position="187"/>
        <end position="208"/>
    </location>
</feature>